<evidence type="ECO:0000313" key="2">
    <source>
        <dbReference type="Proteomes" id="UP001219525"/>
    </source>
</evidence>
<feature type="non-terminal residue" evidence="1">
    <location>
        <position position="154"/>
    </location>
</feature>
<protein>
    <submittedName>
        <fullName evidence="1">Uncharacterized protein</fullName>
    </submittedName>
</protein>
<dbReference type="AlphaFoldDB" id="A0AAD6V8S2"/>
<dbReference type="Proteomes" id="UP001219525">
    <property type="component" value="Unassembled WGS sequence"/>
</dbReference>
<organism evidence="1 2">
    <name type="scientific">Mycena pura</name>
    <dbReference type="NCBI Taxonomy" id="153505"/>
    <lineage>
        <taxon>Eukaryota</taxon>
        <taxon>Fungi</taxon>
        <taxon>Dikarya</taxon>
        <taxon>Basidiomycota</taxon>
        <taxon>Agaricomycotina</taxon>
        <taxon>Agaricomycetes</taxon>
        <taxon>Agaricomycetidae</taxon>
        <taxon>Agaricales</taxon>
        <taxon>Marasmiineae</taxon>
        <taxon>Mycenaceae</taxon>
        <taxon>Mycena</taxon>
    </lineage>
</organism>
<feature type="non-terminal residue" evidence="1">
    <location>
        <position position="1"/>
    </location>
</feature>
<sequence>FIRALEGATLDNSGLDPNVVHSLRHPIQECVDVSDDADFRLSLDTFLADTYASEATYEATRKGIQRHSPHIAMLSHYQIKKRIEDLTGVIPISHDMCPNSCIAYTAHWEELEECPKCHTPRYDPITKVARKFDTIPLGPVLQALWRSKESATRM</sequence>
<comment type="caution">
    <text evidence="1">The sequence shown here is derived from an EMBL/GenBank/DDBJ whole genome shotgun (WGS) entry which is preliminary data.</text>
</comment>
<evidence type="ECO:0000313" key="1">
    <source>
        <dbReference type="EMBL" id="KAJ7202624.1"/>
    </source>
</evidence>
<keyword evidence="2" id="KW-1185">Reference proteome</keyword>
<accession>A0AAD6V8S2</accession>
<gene>
    <name evidence="1" type="ORF">GGX14DRAFT_306263</name>
</gene>
<name>A0AAD6V8S2_9AGAR</name>
<proteinExistence type="predicted"/>
<reference evidence="1" key="1">
    <citation type="submission" date="2023-03" db="EMBL/GenBank/DDBJ databases">
        <title>Massive genome expansion in bonnet fungi (Mycena s.s.) driven by repeated elements and novel gene families across ecological guilds.</title>
        <authorList>
            <consortium name="Lawrence Berkeley National Laboratory"/>
            <person name="Harder C.B."/>
            <person name="Miyauchi S."/>
            <person name="Viragh M."/>
            <person name="Kuo A."/>
            <person name="Thoen E."/>
            <person name="Andreopoulos B."/>
            <person name="Lu D."/>
            <person name="Skrede I."/>
            <person name="Drula E."/>
            <person name="Henrissat B."/>
            <person name="Morin E."/>
            <person name="Kohler A."/>
            <person name="Barry K."/>
            <person name="LaButti K."/>
            <person name="Morin E."/>
            <person name="Salamov A."/>
            <person name="Lipzen A."/>
            <person name="Mereny Z."/>
            <person name="Hegedus B."/>
            <person name="Baldrian P."/>
            <person name="Stursova M."/>
            <person name="Weitz H."/>
            <person name="Taylor A."/>
            <person name="Grigoriev I.V."/>
            <person name="Nagy L.G."/>
            <person name="Martin F."/>
            <person name="Kauserud H."/>
        </authorList>
    </citation>
    <scope>NUCLEOTIDE SEQUENCE</scope>
    <source>
        <strain evidence="1">9144</strain>
    </source>
</reference>
<dbReference type="EMBL" id="JARJCW010000054">
    <property type="protein sequence ID" value="KAJ7202624.1"/>
    <property type="molecule type" value="Genomic_DNA"/>
</dbReference>